<organism evidence="3 4">
    <name type="scientific">Demequina sediminis</name>
    <dbReference type="NCBI Taxonomy" id="1930058"/>
    <lineage>
        <taxon>Bacteria</taxon>
        <taxon>Bacillati</taxon>
        <taxon>Actinomycetota</taxon>
        <taxon>Actinomycetes</taxon>
        <taxon>Micrococcales</taxon>
        <taxon>Demequinaceae</taxon>
        <taxon>Demequina</taxon>
    </lineage>
</organism>
<evidence type="ECO:0000313" key="4">
    <source>
        <dbReference type="Proteomes" id="UP001426770"/>
    </source>
</evidence>
<dbReference type="InterPro" id="IPR023393">
    <property type="entry name" value="START-like_dom_sf"/>
</dbReference>
<gene>
    <name evidence="3" type="ORF">Lsed01_00811</name>
</gene>
<dbReference type="CDD" id="cd07814">
    <property type="entry name" value="SRPBCC_CalC_Aha1-like"/>
    <property type="match status" value="1"/>
</dbReference>
<accession>A0ABP9WIC4</accession>
<comment type="caution">
    <text evidence="3">The sequence shown here is derived from an EMBL/GenBank/DDBJ whole genome shotgun (WGS) entry which is preliminary data.</text>
</comment>
<feature type="domain" description="Activator of Hsp90 ATPase homologue 1/2-like C-terminal" evidence="2">
    <location>
        <begin position="190"/>
        <end position="326"/>
    </location>
</feature>
<dbReference type="InterPro" id="IPR013538">
    <property type="entry name" value="ASHA1/2-like_C"/>
</dbReference>
<dbReference type="Pfam" id="PF08327">
    <property type="entry name" value="AHSA1"/>
    <property type="match status" value="2"/>
</dbReference>
<proteinExistence type="inferred from homology"/>
<evidence type="ECO:0000259" key="2">
    <source>
        <dbReference type="Pfam" id="PF08327"/>
    </source>
</evidence>
<dbReference type="Gene3D" id="3.30.530.20">
    <property type="match status" value="2"/>
</dbReference>
<keyword evidence="4" id="KW-1185">Reference proteome</keyword>
<evidence type="ECO:0000313" key="3">
    <source>
        <dbReference type="EMBL" id="GAA5518386.1"/>
    </source>
</evidence>
<dbReference type="SUPFAM" id="SSF55961">
    <property type="entry name" value="Bet v1-like"/>
    <property type="match status" value="2"/>
</dbReference>
<reference evidence="3 4" key="1">
    <citation type="submission" date="2024-02" db="EMBL/GenBank/DDBJ databases">
        <title>Lysinimicrobium sediminis NBRC 112286.</title>
        <authorList>
            <person name="Ichikawa N."/>
            <person name="Katano-Makiyama Y."/>
            <person name="Hidaka K."/>
        </authorList>
    </citation>
    <scope>NUCLEOTIDE SEQUENCE [LARGE SCALE GENOMIC DNA]</scope>
    <source>
        <strain evidence="3 4">NBRC 112286</strain>
    </source>
</reference>
<dbReference type="RefSeq" id="WP_286214625.1">
    <property type="nucleotide sequence ID" value="NZ_AP027736.1"/>
</dbReference>
<comment type="similarity">
    <text evidence="1">Belongs to the AHA1 family.</text>
</comment>
<sequence>MPLTTVASDPEALTITVVGEYAVPVERLFQAYLDPRQLERFWGPEEWPATFTRHDAAPGGRSEYAMTGPDGETSRGYWRWISVDAPRSFEVEDGFANADGSDNTDLPAMRMVYTFEPTPDGSRFTSVTYFDSIESLQTVVDMGMEEGLRSAMSQMDAVLADLESFAAGRATQAQLLSDTQVRVSRVIRGTVEQVWRAHHEPALMQRWLLGPEGWEMTTADVASAVGDSYTNRWAPVAGGPADGAEAFGFEGELLASDPPYREVTSERMIGMPGPGTTNELTLTPVAGGTLMSLVITYPDKDLRDMILATGMTDGMESSYLRLESVLAAA</sequence>
<feature type="domain" description="Activator of Hsp90 ATPase homologue 1/2-like C-terminal" evidence="2">
    <location>
        <begin position="23"/>
        <end position="159"/>
    </location>
</feature>
<dbReference type="Proteomes" id="UP001426770">
    <property type="component" value="Unassembled WGS sequence"/>
</dbReference>
<dbReference type="EMBL" id="BAABRR010000003">
    <property type="protein sequence ID" value="GAA5518386.1"/>
    <property type="molecule type" value="Genomic_DNA"/>
</dbReference>
<evidence type="ECO:0000256" key="1">
    <source>
        <dbReference type="ARBA" id="ARBA00006817"/>
    </source>
</evidence>
<name>A0ABP9WIC4_9MICO</name>
<protein>
    <recommendedName>
        <fullName evidence="2">Activator of Hsp90 ATPase homologue 1/2-like C-terminal domain-containing protein</fullName>
    </recommendedName>
</protein>